<keyword evidence="3" id="KW-1185">Reference proteome</keyword>
<feature type="transmembrane region" description="Helical" evidence="1">
    <location>
        <begin position="177"/>
        <end position="199"/>
    </location>
</feature>
<keyword evidence="1" id="KW-0812">Transmembrane</keyword>
<feature type="transmembrane region" description="Helical" evidence="1">
    <location>
        <begin position="6"/>
        <end position="23"/>
    </location>
</feature>
<evidence type="ECO:0000313" key="2">
    <source>
        <dbReference type="EMBL" id="MFC5288322.1"/>
    </source>
</evidence>
<dbReference type="Proteomes" id="UP001596157">
    <property type="component" value="Unassembled WGS sequence"/>
</dbReference>
<proteinExistence type="predicted"/>
<feature type="transmembrane region" description="Helical" evidence="1">
    <location>
        <begin position="58"/>
        <end position="76"/>
    </location>
</feature>
<dbReference type="RefSeq" id="WP_378248174.1">
    <property type="nucleotide sequence ID" value="NZ_JBHSKF010000006.1"/>
</dbReference>
<dbReference type="EMBL" id="JBHSKF010000006">
    <property type="protein sequence ID" value="MFC5288322.1"/>
    <property type="molecule type" value="Genomic_DNA"/>
</dbReference>
<organism evidence="2 3">
    <name type="scientific">Actinokineospora guangxiensis</name>
    <dbReference type="NCBI Taxonomy" id="1490288"/>
    <lineage>
        <taxon>Bacteria</taxon>
        <taxon>Bacillati</taxon>
        <taxon>Actinomycetota</taxon>
        <taxon>Actinomycetes</taxon>
        <taxon>Pseudonocardiales</taxon>
        <taxon>Pseudonocardiaceae</taxon>
        <taxon>Actinokineospora</taxon>
    </lineage>
</organism>
<protein>
    <submittedName>
        <fullName evidence="2">DUF5134 domain-containing protein</fullName>
    </submittedName>
</protein>
<feature type="transmembrane region" description="Helical" evidence="1">
    <location>
        <begin position="134"/>
        <end position="156"/>
    </location>
</feature>
<comment type="caution">
    <text evidence="2">The sequence shown here is derived from an EMBL/GenBank/DDBJ whole genome shotgun (WGS) entry which is preliminary data.</text>
</comment>
<reference evidence="3" key="1">
    <citation type="journal article" date="2019" name="Int. J. Syst. Evol. Microbiol.">
        <title>The Global Catalogue of Microorganisms (GCM) 10K type strain sequencing project: providing services to taxonomists for standard genome sequencing and annotation.</title>
        <authorList>
            <consortium name="The Broad Institute Genomics Platform"/>
            <consortium name="The Broad Institute Genome Sequencing Center for Infectious Disease"/>
            <person name="Wu L."/>
            <person name="Ma J."/>
        </authorList>
    </citation>
    <scope>NUCLEOTIDE SEQUENCE [LARGE SCALE GENOMIC DNA]</scope>
    <source>
        <strain evidence="3">CCUG 59778</strain>
    </source>
</reference>
<keyword evidence="1" id="KW-1133">Transmembrane helix</keyword>
<keyword evidence="1" id="KW-0472">Membrane</keyword>
<evidence type="ECO:0000256" key="1">
    <source>
        <dbReference type="SAM" id="Phobius"/>
    </source>
</evidence>
<dbReference type="InterPro" id="IPR033458">
    <property type="entry name" value="DUF5134"/>
</dbReference>
<feature type="transmembrane region" description="Helical" evidence="1">
    <location>
        <begin position="35"/>
        <end position="52"/>
    </location>
</feature>
<gene>
    <name evidence="2" type="ORF">ACFPM7_14775</name>
</gene>
<sequence length="201" mass="20816">MDAPWISTAFAVAFGITAIWSAARLRLPGDRLNGLSHLLMGVGMVAMFAPALDPLPQAVWVVLFGLFGLWLVATVLRAGAPDSELAVENRGHRAHAALSTGAMAYMFLAMGAPADHGEVALAMAGPVLAHDHSAGGSTLAPVSVALAVYFLGHAAWSVRARLREPATAGPALFGPTAATACHVVMGLGMGYMFLLMAGWPM</sequence>
<dbReference type="Pfam" id="PF17197">
    <property type="entry name" value="DUF5134"/>
    <property type="match status" value="1"/>
</dbReference>
<accession>A0ABW0ENB1</accession>
<name>A0ABW0ENB1_9PSEU</name>
<evidence type="ECO:0000313" key="3">
    <source>
        <dbReference type="Proteomes" id="UP001596157"/>
    </source>
</evidence>
<feature type="transmembrane region" description="Helical" evidence="1">
    <location>
        <begin position="96"/>
        <end position="114"/>
    </location>
</feature>